<dbReference type="Proteomes" id="UP000266841">
    <property type="component" value="Unassembled WGS sequence"/>
</dbReference>
<name>K0RK04_THAOC</name>
<feature type="region of interest" description="Disordered" evidence="2">
    <location>
        <begin position="1"/>
        <end position="28"/>
    </location>
</feature>
<evidence type="ECO:0000313" key="3">
    <source>
        <dbReference type="EMBL" id="EJK54058.1"/>
    </source>
</evidence>
<dbReference type="AlphaFoldDB" id="K0RK04"/>
<dbReference type="EMBL" id="AGNL01036439">
    <property type="protein sequence ID" value="EJK54058.1"/>
    <property type="molecule type" value="Genomic_DNA"/>
</dbReference>
<reference evidence="3 4" key="1">
    <citation type="journal article" date="2012" name="Genome Biol.">
        <title>Genome and low-iron response of an oceanic diatom adapted to chronic iron limitation.</title>
        <authorList>
            <person name="Lommer M."/>
            <person name="Specht M."/>
            <person name="Roy A.S."/>
            <person name="Kraemer L."/>
            <person name="Andreson R."/>
            <person name="Gutowska M.A."/>
            <person name="Wolf J."/>
            <person name="Bergner S.V."/>
            <person name="Schilhabel M.B."/>
            <person name="Klostermeier U.C."/>
            <person name="Beiko R.G."/>
            <person name="Rosenstiel P."/>
            <person name="Hippler M."/>
            <person name="Laroche J."/>
        </authorList>
    </citation>
    <scope>NUCLEOTIDE SEQUENCE [LARGE SCALE GENOMIC DNA]</scope>
    <source>
        <strain evidence="3 4">CCMP1005</strain>
    </source>
</reference>
<proteinExistence type="predicted"/>
<accession>K0RK04</accession>
<feature type="region of interest" description="Disordered" evidence="2">
    <location>
        <begin position="170"/>
        <end position="216"/>
    </location>
</feature>
<protein>
    <submittedName>
        <fullName evidence="3">Uncharacterized protein</fullName>
    </submittedName>
</protein>
<evidence type="ECO:0000313" key="4">
    <source>
        <dbReference type="Proteomes" id="UP000266841"/>
    </source>
</evidence>
<feature type="region of interest" description="Disordered" evidence="2">
    <location>
        <begin position="88"/>
        <end position="108"/>
    </location>
</feature>
<keyword evidence="4" id="KW-1185">Reference proteome</keyword>
<gene>
    <name evidence="3" type="ORF">THAOC_26384</name>
</gene>
<evidence type="ECO:0000256" key="1">
    <source>
        <dbReference type="SAM" id="Coils"/>
    </source>
</evidence>
<feature type="coiled-coil region" evidence="1">
    <location>
        <begin position="344"/>
        <end position="378"/>
    </location>
</feature>
<comment type="caution">
    <text evidence="3">The sequence shown here is derived from an EMBL/GenBank/DDBJ whole genome shotgun (WGS) entry which is preliminary data.</text>
</comment>
<keyword evidence="1" id="KW-0175">Coiled coil</keyword>
<organism evidence="3 4">
    <name type="scientific">Thalassiosira oceanica</name>
    <name type="common">Marine diatom</name>
    <dbReference type="NCBI Taxonomy" id="159749"/>
    <lineage>
        <taxon>Eukaryota</taxon>
        <taxon>Sar</taxon>
        <taxon>Stramenopiles</taxon>
        <taxon>Ochrophyta</taxon>
        <taxon>Bacillariophyta</taxon>
        <taxon>Coscinodiscophyceae</taxon>
        <taxon>Thalassiosirophycidae</taxon>
        <taxon>Thalassiosirales</taxon>
        <taxon>Thalassiosiraceae</taxon>
        <taxon>Thalassiosira</taxon>
    </lineage>
</organism>
<sequence>MLSAGHQQHLDLANNGLNGQQQTKGVKKGRFRVVKDVTGVEGDSSPSVNVAPLDFNRPASAAQAESVVTIKKGRFVVRKESERRVAPSARCEELHSTPSASEEQGKRGGYAAVKKVGRFVVKKAVDGVVPKVGNDLADKRPVTQPSDGIQLQNSTVAAVKKVGRFVVKKGVDASNPPSRPVEAGGGINDRGTPRLNTDRRLEPQIAESPPPPIMKKKGRFLVKTGASTSDIAGERKDNDLVRRRNSFTSQISQPLETMGSANIVIDAPILTAKKKGRFVVKKGNAAVLSELPPIAAPNATMGIQGKVIDLPPRCGIVNGTGHLESAFCHLESIRTDMMEAAKSIASYQSDNRMLLERNRELEARVLLLERLLVDEQNLRMLAETRLAHQLAQQNIENTSPES</sequence>
<evidence type="ECO:0000256" key="2">
    <source>
        <dbReference type="SAM" id="MobiDB-lite"/>
    </source>
</evidence>